<dbReference type="AlphaFoldDB" id="G4TQI5"/>
<keyword evidence="2" id="KW-1185">Reference proteome</keyword>
<dbReference type="InParanoid" id="G4TQI5"/>
<protein>
    <submittedName>
        <fullName evidence="1">Uncharacterized protein</fullName>
    </submittedName>
</protein>
<evidence type="ECO:0000313" key="2">
    <source>
        <dbReference type="Proteomes" id="UP000007148"/>
    </source>
</evidence>
<accession>G4TQI5</accession>
<dbReference type="HOGENOM" id="CLU_2513477_0_0_1"/>
<gene>
    <name evidence="1" type="ORF">PIIN_07530</name>
</gene>
<comment type="caution">
    <text evidence="1">The sequence shown here is derived from an EMBL/GenBank/DDBJ whole genome shotgun (WGS) entry which is preliminary data.</text>
</comment>
<sequence>MFLSLSPSIIQHTSLFLHIPIVSTHHYHLSAPFTYIVPLFHRGSARIPQSALAGSLPVVLPTEVSIEEKVKRTHSIILVLDYLER</sequence>
<name>G4TQI5_SERID</name>
<reference evidence="1 2" key="1">
    <citation type="journal article" date="2011" name="PLoS Pathog.">
        <title>Endophytic Life Strategies Decoded by Genome and Transcriptome Analyses of the Mutualistic Root Symbiont Piriformospora indica.</title>
        <authorList>
            <person name="Zuccaro A."/>
            <person name="Lahrmann U."/>
            <person name="Guldener U."/>
            <person name="Langen G."/>
            <person name="Pfiffi S."/>
            <person name="Biedenkopf D."/>
            <person name="Wong P."/>
            <person name="Samans B."/>
            <person name="Grimm C."/>
            <person name="Basiewicz M."/>
            <person name="Murat C."/>
            <person name="Martin F."/>
            <person name="Kogel K.H."/>
        </authorList>
    </citation>
    <scope>NUCLEOTIDE SEQUENCE [LARGE SCALE GENOMIC DNA]</scope>
    <source>
        <strain evidence="1 2">DSM 11827</strain>
    </source>
</reference>
<proteinExistence type="predicted"/>
<evidence type="ECO:0000313" key="1">
    <source>
        <dbReference type="EMBL" id="CCA73578.1"/>
    </source>
</evidence>
<organism evidence="1 2">
    <name type="scientific">Serendipita indica (strain DSM 11827)</name>
    <name type="common">Root endophyte fungus</name>
    <name type="synonym">Piriformospora indica</name>
    <dbReference type="NCBI Taxonomy" id="1109443"/>
    <lineage>
        <taxon>Eukaryota</taxon>
        <taxon>Fungi</taxon>
        <taxon>Dikarya</taxon>
        <taxon>Basidiomycota</taxon>
        <taxon>Agaricomycotina</taxon>
        <taxon>Agaricomycetes</taxon>
        <taxon>Sebacinales</taxon>
        <taxon>Serendipitaceae</taxon>
        <taxon>Serendipita</taxon>
    </lineage>
</organism>
<dbReference type="Proteomes" id="UP000007148">
    <property type="component" value="Unassembled WGS sequence"/>
</dbReference>
<dbReference type="EMBL" id="CAFZ01000236">
    <property type="protein sequence ID" value="CCA73578.1"/>
    <property type="molecule type" value="Genomic_DNA"/>
</dbReference>